<dbReference type="InParanoid" id="A0A1V9XPH5"/>
<evidence type="ECO:0000256" key="4">
    <source>
        <dbReference type="ARBA" id="ARBA00023212"/>
    </source>
</evidence>
<dbReference type="AlphaFoldDB" id="A0A1V9XPH5"/>
<evidence type="ECO:0000313" key="5">
    <source>
        <dbReference type="EMBL" id="OQR75248.1"/>
    </source>
</evidence>
<dbReference type="GO" id="GO:0051415">
    <property type="term" value="P:microtubule nucleation by interphase microtubule organizing center"/>
    <property type="evidence" value="ECO:0007669"/>
    <property type="project" value="TreeGrafter"/>
</dbReference>
<dbReference type="GO" id="GO:0005819">
    <property type="term" value="C:spindle"/>
    <property type="evidence" value="ECO:0007669"/>
    <property type="project" value="TreeGrafter"/>
</dbReference>
<evidence type="ECO:0000256" key="2">
    <source>
        <dbReference type="ARBA" id="ARBA00011015"/>
    </source>
</evidence>
<gene>
    <name evidence="5" type="ORF">BIW11_08550</name>
</gene>
<reference evidence="5 6" key="1">
    <citation type="journal article" date="2017" name="Gigascience">
        <title>Draft genome of the honey bee ectoparasitic mite, Tropilaelaps mercedesae, is shaped by the parasitic life history.</title>
        <authorList>
            <person name="Dong X."/>
            <person name="Armstrong S.D."/>
            <person name="Xia D."/>
            <person name="Makepeace B.L."/>
            <person name="Darby A.C."/>
            <person name="Kadowaki T."/>
        </authorList>
    </citation>
    <scope>NUCLEOTIDE SEQUENCE [LARGE SCALE GENOMIC DNA]</scope>
    <source>
        <strain evidence="5">Wuxi-XJTLU</strain>
    </source>
</reference>
<dbReference type="PANTHER" id="PTHR28520:SF2">
    <property type="entry name" value="MITOTIC-SPINDLE ORGANIZING PROTEIN 1"/>
    <property type="match status" value="1"/>
</dbReference>
<dbReference type="InterPro" id="IPR022214">
    <property type="entry name" value="MZT1"/>
</dbReference>
<evidence type="ECO:0000256" key="1">
    <source>
        <dbReference type="ARBA" id="ARBA00004267"/>
    </source>
</evidence>
<dbReference type="GO" id="GO:0090307">
    <property type="term" value="P:mitotic spindle assembly"/>
    <property type="evidence" value="ECO:0007669"/>
    <property type="project" value="TreeGrafter"/>
</dbReference>
<dbReference type="OrthoDB" id="48571at2759"/>
<proteinExistence type="inferred from homology"/>
<comment type="caution">
    <text evidence="5">The sequence shown here is derived from an EMBL/GenBank/DDBJ whole genome shotgun (WGS) entry which is preliminary data.</text>
</comment>
<keyword evidence="4" id="KW-0206">Cytoskeleton</keyword>
<dbReference type="GO" id="GO:0031021">
    <property type="term" value="C:interphase microtubule organizing center"/>
    <property type="evidence" value="ECO:0007669"/>
    <property type="project" value="TreeGrafter"/>
</dbReference>
<dbReference type="EMBL" id="MNPL01006640">
    <property type="protein sequence ID" value="OQR75248.1"/>
    <property type="molecule type" value="Genomic_DNA"/>
</dbReference>
<sequence length="59" mass="6834">MSQLLNTTLDSRSLHLCIRLLEHGADPRALAEVVRNLQARFNYAQHIRVFVDLINPFFV</sequence>
<dbReference type="Proteomes" id="UP000192247">
    <property type="component" value="Unassembled WGS sequence"/>
</dbReference>
<keyword evidence="6" id="KW-1185">Reference proteome</keyword>
<dbReference type="PANTHER" id="PTHR28520">
    <property type="entry name" value="MITOTIC-SPINDLE ORGANIZING PROTEIN 1"/>
    <property type="match status" value="1"/>
</dbReference>
<dbReference type="GO" id="GO:0033566">
    <property type="term" value="P:gamma-tubulin complex localization"/>
    <property type="evidence" value="ECO:0007669"/>
    <property type="project" value="InterPro"/>
</dbReference>
<name>A0A1V9XPH5_9ACAR</name>
<organism evidence="5 6">
    <name type="scientific">Tropilaelaps mercedesae</name>
    <dbReference type="NCBI Taxonomy" id="418985"/>
    <lineage>
        <taxon>Eukaryota</taxon>
        <taxon>Metazoa</taxon>
        <taxon>Ecdysozoa</taxon>
        <taxon>Arthropoda</taxon>
        <taxon>Chelicerata</taxon>
        <taxon>Arachnida</taxon>
        <taxon>Acari</taxon>
        <taxon>Parasitiformes</taxon>
        <taxon>Mesostigmata</taxon>
        <taxon>Gamasina</taxon>
        <taxon>Dermanyssoidea</taxon>
        <taxon>Laelapidae</taxon>
        <taxon>Tropilaelaps</taxon>
    </lineage>
</organism>
<protein>
    <submittedName>
        <fullName evidence="5">Mitotic-spindle organizing protein associated with a ring of gamma-tubulin 1-like</fullName>
    </submittedName>
</protein>
<evidence type="ECO:0000256" key="3">
    <source>
        <dbReference type="ARBA" id="ARBA00022490"/>
    </source>
</evidence>
<comment type="similarity">
    <text evidence="2">Belongs to the MOZART1 family.</text>
</comment>
<accession>A0A1V9XPH5</accession>
<dbReference type="GO" id="GO:0000931">
    <property type="term" value="C:gamma-tubulin ring complex"/>
    <property type="evidence" value="ECO:0007669"/>
    <property type="project" value="InterPro"/>
</dbReference>
<dbReference type="Pfam" id="PF12554">
    <property type="entry name" value="MOZART1"/>
    <property type="match status" value="1"/>
</dbReference>
<evidence type="ECO:0000313" key="6">
    <source>
        <dbReference type="Proteomes" id="UP000192247"/>
    </source>
</evidence>
<keyword evidence="3" id="KW-0963">Cytoplasm</keyword>
<comment type="subcellular location">
    <subcellularLocation>
        <location evidence="1">Cytoplasm</location>
        <location evidence="1">Cytoskeleton</location>
        <location evidence="1">Microtubule organizing center</location>
    </subcellularLocation>
</comment>